<protein>
    <submittedName>
        <fullName evidence="1">Uncharacterized protein</fullName>
    </submittedName>
</protein>
<dbReference type="Proteomes" id="UP001341840">
    <property type="component" value="Unassembled WGS sequence"/>
</dbReference>
<evidence type="ECO:0000313" key="1">
    <source>
        <dbReference type="EMBL" id="MED6216564.1"/>
    </source>
</evidence>
<comment type="caution">
    <text evidence="1">The sequence shown here is derived from an EMBL/GenBank/DDBJ whole genome shotgun (WGS) entry which is preliminary data.</text>
</comment>
<dbReference type="EMBL" id="JASCZI010271880">
    <property type="protein sequence ID" value="MED6216564.1"/>
    <property type="molecule type" value="Genomic_DNA"/>
</dbReference>
<proteinExistence type="predicted"/>
<name>A0ABU6Z2T7_9FABA</name>
<accession>A0ABU6Z2T7</accession>
<keyword evidence="2" id="KW-1185">Reference proteome</keyword>
<sequence>MVREGKGREKLERDRPISACRTVPATSFIDDEPVNGCMWDFETHMPEDTGDPWSYFQQASWHPNLIQFPCSSSHSCSQIYAISSTGVTSSPTFESILPLYPKHQT</sequence>
<evidence type="ECO:0000313" key="2">
    <source>
        <dbReference type="Proteomes" id="UP001341840"/>
    </source>
</evidence>
<gene>
    <name evidence="1" type="ORF">PIB30_008859</name>
</gene>
<reference evidence="1 2" key="1">
    <citation type="journal article" date="2023" name="Plants (Basel)">
        <title>Bridging the Gap: Combining Genomics and Transcriptomics Approaches to Understand Stylosanthes scabra, an Orphan Legume from the Brazilian Caatinga.</title>
        <authorList>
            <person name="Ferreira-Neto J.R.C."/>
            <person name="da Silva M.D."/>
            <person name="Binneck E."/>
            <person name="de Melo N.F."/>
            <person name="da Silva R.H."/>
            <person name="de Melo A.L.T.M."/>
            <person name="Pandolfi V."/>
            <person name="Bustamante F.O."/>
            <person name="Brasileiro-Vidal A.C."/>
            <person name="Benko-Iseppon A.M."/>
        </authorList>
    </citation>
    <scope>NUCLEOTIDE SEQUENCE [LARGE SCALE GENOMIC DNA]</scope>
    <source>
        <tissue evidence="1">Leaves</tissue>
    </source>
</reference>
<organism evidence="1 2">
    <name type="scientific">Stylosanthes scabra</name>
    <dbReference type="NCBI Taxonomy" id="79078"/>
    <lineage>
        <taxon>Eukaryota</taxon>
        <taxon>Viridiplantae</taxon>
        <taxon>Streptophyta</taxon>
        <taxon>Embryophyta</taxon>
        <taxon>Tracheophyta</taxon>
        <taxon>Spermatophyta</taxon>
        <taxon>Magnoliopsida</taxon>
        <taxon>eudicotyledons</taxon>
        <taxon>Gunneridae</taxon>
        <taxon>Pentapetalae</taxon>
        <taxon>rosids</taxon>
        <taxon>fabids</taxon>
        <taxon>Fabales</taxon>
        <taxon>Fabaceae</taxon>
        <taxon>Papilionoideae</taxon>
        <taxon>50 kb inversion clade</taxon>
        <taxon>dalbergioids sensu lato</taxon>
        <taxon>Dalbergieae</taxon>
        <taxon>Pterocarpus clade</taxon>
        <taxon>Stylosanthes</taxon>
    </lineage>
</organism>